<feature type="transmembrane region" description="Helical" evidence="8">
    <location>
        <begin position="352"/>
        <end position="369"/>
    </location>
</feature>
<evidence type="ECO:0000256" key="6">
    <source>
        <dbReference type="ARBA" id="ARBA00022989"/>
    </source>
</evidence>
<evidence type="ECO:0000256" key="2">
    <source>
        <dbReference type="ARBA" id="ARBA00022475"/>
    </source>
</evidence>
<keyword evidence="5 8" id="KW-0812">Transmembrane</keyword>
<feature type="transmembrane region" description="Helical" evidence="8">
    <location>
        <begin position="321"/>
        <end position="340"/>
    </location>
</feature>
<dbReference type="AlphaFoldDB" id="A0A2V3V6E6"/>
<keyword evidence="3" id="KW-0328">Glycosyltransferase</keyword>
<feature type="transmembrane region" description="Helical" evidence="8">
    <location>
        <begin position="154"/>
        <end position="171"/>
    </location>
</feature>
<evidence type="ECO:0000256" key="1">
    <source>
        <dbReference type="ARBA" id="ARBA00004651"/>
    </source>
</evidence>
<dbReference type="EMBL" id="QJJM01000005">
    <property type="protein sequence ID" value="PXW76298.1"/>
    <property type="molecule type" value="Genomic_DNA"/>
</dbReference>
<gene>
    <name evidence="9" type="ORF">C7451_10569</name>
</gene>
<evidence type="ECO:0000256" key="5">
    <source>
        <dbReference type="ARBA" id="ARBA00022692"/>
    </source>
</evidence>
<evidence type="ECO:0008006" key="11">
    <source>
        <dbReference type="Google" id="ProtNLM"/>
    </source>
</evidence>
<feature type="transmembrane region" description="Helical" evidence="8">
    <location>
        <begin position="298"/>
        <end position="315"/>
    </location>
</feature>
<keyword evidence="10" id="KW-1185">Reference proteome</keyword>
<evidence type="ECO:0000313" key="9">
    <source>
        <dbReference type="EMBL" id="PXW76298.1"/>
    </source>
</evidence>
<feature type="transmembrane region" description="Helical" evidence="8">
    <location>
        <begin position="108"/>
        <end position="125"/>
    </location>
</feature>
<dbReference type="GO" id="GO:0016763">
    <property type="term" value="F:pentosyltransferase activity"/>
    <property type="evidence" value="ECO:0007669"/>
    <property type="project" value="TreeGrafter"/>
</dbReference>
<feature type="transmembrane region" description="Helical" evidence="8">
    <location>
        <begin position="81"/>
        <end position="101"/>
    </location>
</feature>
<comment type="caution">
    <text evidence="9">The sequence shown here is derived from an EMBL/GenBank/DDBJ whole genome shotgun (WGS) entry which is preliminary data.</text>
</comment>
<dbReference type="PANTHER" id="PTHR33908:SF11">
    <property type="entry name" value="MEMBRANE PROTEIN"/>
    <property type="match status" value="1"/>
</dbReference>
<feature type="transmembrane region" description="Helical" evidence="8">
    <location>
        <begin position="177"/>
        <end position="195"/>
    </location>
</feature>
<proteinExistence type="predicted"/>
<organism evidence="9 10">
    <name type="scientific">Blastomonas natatoria</name>
    <dbReference type="NCBI Taxonomy" id="34015"/>
    <lineage>
        <taxon>Bacteria</taxon>
        <taxon>Pseudomonadati</taxon>
        <taxon>Pseudomonadota</taxon>
        <taxon>Alphaproteobacteria</taxon>
        <taxon>Sphingomonadales</taxon>
        <taxon>Sphingomonadaceae</taxon>
        <taxon>Blastomonas</taxon>
    </lineage>
</organism>
<evidence type="ECO:0000256" key="8">
    <source>
        <dbReference type="SAM" id="Phobius"/>
    </source>
</evidence>
<sequence>MRRLIDDKPFAASLIAGFFAFLVLGALMVRDINPYDEGIVLTGALRTLAGDIPHRDYYSTYGPGQNYLVAGLFALFGKQLIVARLFSLLLMALTAGAAFVVTLGRMRWYFSLLVLALVLAFLVGWQAHLYPIYPVILLALVGAIALLRNPVAPSRTALILAGACAGGAALFRYDGGFFILVAHCLALAIISWRCASGAWFRRWFVDCIVYALASAAIFLPFAVSYLAVAPLDAFLHDIIRFPTTYYAEMRGLPFPGPGELKSQPQEIAVYFPILILLLAAWILPIRRSQNEGIAADRSWFPLAVMMAVLQVVLFYKGVVRVSGLHMMMSIVPATVLAGLVADQMMTRRGWRAALAITVLIGLAPGLGAIRELALDLRQPQRSLLGWAVTAKPQPRSCAAIDERSMFRLGGDYRAVASFVRRHTPPDARILVGLGRHDKIFVNPQVLYFASDRLPGTRWHHFDPGLQTRGDVQRQMIGELQHNGVQWIVRDGSFDNVSEPNGSAVGSGVHLLDQYIVSRYRPLSYYGRLEIWLSKSVAWPRDMKASRCMAIP</sequence>
<evidence type="ECO:0000256" key="7">
    <source>
        <dbReference type="ARBA" id="ARBA00023136"/>
    </source>
</evidence>
<keyword evidence="7 8" id="KW-0472">Membrane</keyword>
<keyword evidence="4" id="KW-0808">Transferase</keyword>
<keyword evidence="6 8" id="KW-1133">Transmembrane helix</keyword>
<protein>
    <recommendedName>
        <fullName evidence="11">Glycosyltransferase RgtA/B/C/D-like domain-containing protein</fullName>
    </recommendedName>
</protein>
<feature type="transmembrane region" description="Helical" evidence="8">
    <location>
        <begin position="207"/>
        <end position="228"/>
    </location>
</feature>
<dbReference type="OrthoDB" id="7605220at2"/>
<dbReference type="Proteomes" id="UP000248014">
    <property type="component" value="Unassembled WGS sequence"/>
</dbReference>
<feature type="transmembrane region" description="Helical" evidence="8">
    <location>
        <begin position="12"/>
        <end position="29"/>
    </location>
</feature>
<evidence type="ECO:0000256" key="4">
    <source>
        <dbReference type="ARBA" id="ARBA00022679"/>
    </source>
</evidence>
<accession>A0A2V3V6E6</accession>
<name>A0A2V3V6E6_9SPHN</name>
<dbReference type="RefSeq" id="WP_110298348.1">
    <property type="nucleotide sequence ID" value="NZ_QJJM01000005.1"/>
</dbReference>
<evidence type="ECO:0000313" key="10">
    <source>
        <dbReference type="Proteomes" id="UP000248014"/>
    </source>
</evidence>
<dbReference type="PANTHER" id="PTHR33908">
    <property type="entry name" value="MANNOSYLTRANSFERASE YKCB-RELATED"/>
    <property type="match status" value="1"/>
</dbReference>
<dbReference type="GO" id="GO:0005886">
    <property type="term" value="C:plasma membrane"/>
    <property type="evidence" value="ECO:0007669"/>
    <property type="project" value="UniProtKB-SubCell"/>
</dbReference>
<feature type="transmembrane region" description="Helical" evidence="8">
    <location>
        <begin position="267"/>
        <end position="286"/>
    </location>
</feature>
<evidence type="ECO:0000256" key="3">
    <source>
        <dbReference type="ARBA" id="ARBA00022676"/>
    </source>
</evidence>
<feature type="transmembrane region" description="Helical" evidence="8">
    <location>
        <begin position="131"/>
        <end position="147"/>
    </location>
</feature>
<comment type="subcellular location">
    <subcellularLocation>
        <location evidence="1">Cell membrane</location>
        <topology evidence="1">Multi-pass membrane protein</topology>
    </subcellularLocation>
</comment>
<keyword evidence="2" id="KW-1003">Cell membrane</keyword>
<dbReference type="InterPro" id="IPR050297">
    <property type="entry name" value="LipidA_mod_glycosyltrf_83"/>
</dbReference>
<dbReference type="GO" id="GO:0009103">
    <property type="term" value="P:lipopolysaccharide biosynthetic process"/>
    <property type="evidence" value="ECO:0007669"/>
    <property type="project" value="UniProtKB-ARBA"/>
</dbReference>
<reference evidence="9 10" key="1">
    <citation type="submission" date="2018-05" db="EMBL/GenBank/DDBJ databases">
        <title>Genomic Encyclopedia of Type Strains, Phase IV (KMG-IV): sequencing the most valuable type-strain genomes for metagenomic binning, comparative biology and taxonomic classification.</title>
        <authorList>
            <person name="Goeker M."/>
        </authorList>
    </citation>
    <scope>NUCLEOTIDE SEQUENCE [LARGE SCALE GENOMIC DNA]</scope>
    <source>
        <strain evidence="9 10">DSM 3183</strain>
    </source>
</reference>